<comment type="caution">
    <text evidence="2">The sequence shown here is derived from an EMBL/GenBank/DDBJ whole genome shotgun (WGS) entry which is preliminary data.</text>
</comment>
<evidence type="ECO:0000313" key="2">
    <source>
        <dbReference type="EMBL" id="KLN58900.1"/>
    </source>
</evidence>
<dbReference type="Pfam" id="PF19116">
    <property type="entry name" value="DUF5801"/>
    <property type="match status" value="2"/>
</dbReference>
<gene>
    <name evidence="2" type="ORF">WH96_20575</name>
</gene>
<dbReference type="STRING" id="1489064.WH96_20575"/>
<feature type="domain" description="DUF5801" evidence="1">
    <location>
        <begin position="496"/>
        <end position="680"/>
    </location>
</feature>
<dbReference type="EMBL" id="LAQL01000028">
    <property type="protein sequence ID" value="KLN58900.1"/>
    <property type="molecule type" value="Genomic_DNA"/>
</dbReference>
<evidence type="ECO:0000313" key="3">
    <source>
        <dbReference type="Proteomes" id="UP000035444"/>
    </source>
</evidence>
<sequence length="873" mass="91045">MSDGVTRANSEIIAGEEGLDLLVGQASTNVEITAPISGETKTITLAKGDVATLSFDATAATPVLEGNDFVLTFDSNGDGSADSRIVFQNLVEEAQGDNAPVLVIGGVELSAGLLIGQAQALAEGETLETAAGAGAGPQGGGGSVYSDDFGDILDGLSGQSGLQGTLADLIAALAGGDGFSDTAAGIFTVEFLTLGTQVDSVNGGIEARDYDGGFEDWAPNQHVGEDGAAPMQVAFDFAPEDNETLDSIVIQESSENAVLYIGGFEDSNIFNGPFPVTITPDNFDQIYIKPDVNSDVDITLDVTANISDPDTGEVATIPVTVVAVIDAAADQAVFNNDLSDQSGLDEEALVEIPVNITFDDFLDGSETQEIVISGIPADWVLNIDGTFGPNSGVTYTENTSGNFVTYTLNVTSYVTTSNGTVDVNVTFDPKDWTSQRLDDGTEHKDGAAEIIITANTNETNQSGEDLSAENDASTISQKLTIDIAEDGPTVKNTAIALDETDGLQTNAEKRVENGNHTARVDAGQADVDAALTAAGLTAGKPVSSGYRKVNNRIDMESDGTTDANPADVDGQESIQFTAYNGQDSGLNTTAGDNIYLFSSTTNPAVVFGIVDPVLDKGGNLIGGTVALTATIDSDLVNENNTLHMYVEQYESLEHPNENSHDETIRLNLNYFVTDDEGDKSNIARVQVQFRDDGPTIESDNAAVVIDDDDVLGADGNPDGVGDDAPENVTGTLSHNYGADEEGATTLLLDTGAPEGFTYSLNDDGTVLTVKQGGVNVMSITLDDTSSGNYTVTQLNPIKHPEGSDENNVEFVFNYRVTDGDKDTVDGTLAVSVDDDTPVVIDDISNTTDESKLPGDWSIAKGNIAADFGADGGE</sequence>
<evidence type="ECO:0000259" key="1">
    <source>
        <dbReference type="Pfam" id="PF19116"/>
    </source>
</evidence>
<protein>
    <recommendedName>
        <fullName evidence="1">DUF5801 domain-containing protein</fullName>
    </recommendedName>
</protein>
<feature type="domain" description="DUF5801" evidence="1">
    <location>
        <begin position="715"/>
        <end position="828"/>
    </location>
</feature>
<dbReference type="AlphaFoldDB" id="A0A0H2MQG6"/>
<reference evidence="2 3" key="1">
    <citation type="submission" date="2015-03" db="EMBL/GenBank/DDBJ databases">
        <title>Genome Sequence of Kiloniella spongiae MEBiC09566, isolated from a marine sponge.</title>
        <authorList>
            <person name="Shao Z."/>
            <person name="Wang L."/>
            <person name="Li X."/>
        </authorList>
    </citation>
    <scope>NUCLEOTIDE SEQUENCE [LARGE SCALE GENOMIC DNA]</scope>
    <source>
        <strain evidence="2 3">MEBiC09566</strain>
    </source>
</reference>
<proteinExistence type="predicted"/>
<organism evidence="2 3">
    <name type="scientific">Kiloniella spongiae</name>
    <dbReference type="NCBI Taxonomy" id="1489064"/>
    <lineage>
        <taxon>Bacteria</taxon>
        <taxon>Pseudomonadati</taxon>
        <taxon>Pseudomonadota</taxon>
        <taxon>Alphaproteobacteria</taxon>
        <taxon>Rhodospirillales</taxon>
        <taxon>Kiloniellaceae</taxon>
        <taxon>Kiloniella</taxon>
    </lineage>
</organism>
<dbReference type="Proteomes" id="UP000035444">
    <property type="component" value="Unassembled WGS sequence"/>
</dbReference>
<name>A0A0H2MQG6_9PROT</name>
<accession>A0A0H2MQG6</accession>
<dbReference type="InterPro" id="IPR043824">
    <property type="entry name" value="DUF5801"/>
</dbReference>
<feature type="non-terminal residue" evidence="2">
    <location>
        <position position="873"/>
    </location>
</feature>
<dbReference type="RefSeq" id="WP_047766132.1">
    <property type="nucleotide sequence ID" value="NZ_LAQL01000028.1"/>
</dbReference>
<dbReference type="OrthoDB" id="8143322at2"/>
<keyword evidence="3" id="KW-1185">Reference proteome</keyword>